<reference evidence="7" key="1">
    <citation type="journal article" date="2021" name="PeerJ">
        <title>Extensive microbial diversity within the chicken gut microbiome revealed by metagenomics and culture.</title>
        <authorList>
            <person name="Gilroy R."/>
            <person name="Ravi A."/>
            <person name="Getino M."/>
            <person name="Pursley I."/>
            <person name="Horton D.L."/>
            <person name="Alikhan N.F."/>
            <person name="Baker D."/>
            <person name="Gharbi K."/>
            <person name="Hall N."/>
            <person name="Watson M."/>
            <person name="Adriaenssens E.M."/>
            <person name="Foster-Nyarko E."/>
            <person name="Jarju S."/>
            <person name="Secka A."/>
            <person name="Antonio M."/>
            <person name="Oren A."/>
            <person name="Chaudhuri R.R."/>
            <person name="La Ragione R."/>
            <person name="Hildebrand F."/>
            <person name="Pallen M.J."/>
        </authorList>
    </citation>
    <scope>NUCLEOTIDE SEQUENCE</scope>
    <source>
        <strain evidence="7">23274</strain>
    </source>
</reference>
<evidence type="ECO:0000256" key="3">
    <source>
        <dbReference type="ARBA" id="ARBA00023157"/>
    </source>
</evidence>
<evidence type="ECO:0000313" key="7">
    <source>
        <dbReference type="EMBL" id="HIX03469.1"/>
    </source>
</evidence>
<accession>A0A9D1UZX7</accession>
<comment type="subcellular location">
    <subcellularLocation>
        <location evidence="1">Cell envelope</location>
    </subcellularLocation>
</comment>
<organism evidence="7 8">
    <name type="scientific">Candidatus Odoribacter faecigallinarum</name>
    <dbReference type="NCBI Taxonomy" id="2838706"/>
    <lineage>
        <taxon>Bacteria</taxon>
        <taxon>Pseudomonadati</taxon>
        <taxon>Bacteroidota</taxon>
        <taxon>Bacteroidia</taxon>
        <taxon>Bacteroidales</taxon>
        <taxon>Odoribacteraceae</taxon>
        <taxon>Odoribacter</taxon>
    </lineage>
</organism>
<comment type="caution">
    <text evidence="7">The sequence shown here is derived from an EMBL/GenBank/DDBJ whole genome shotgun (WGS) entry which is preliminary data.</text>
</comment>
<evidence type="ECO:0000256" key="4">
    <source>
        <dbReference type="ARBA" id="ARBA00023284"/>
    </source>
</evidence>
<dbReference type="InterPro" id="IPR036249">
    <property type="entry name" value="Thioredoxin-like_sf"/>
</dbReference>
<dbReference type="Pfam" id="PF14289">
    <property type="entry name" value="DUF4369"/>
    <property type="match status" value="1"/>
</dbReference>
<proteinExistence type="predicted"/>
<keyword evidence="3" id="KW-1015">Disulfide bond</keyword>
<dbReference type="CDD" id="cd02966">
    <property type="entry name" value="TlpA_like_family"/>
    <property type="match status" value="1"/>
</dbReference>
<dbReference type="InterPro" id="IPR025380">
    <property type="entry name" value="DUF4369"/>
</dbReference>
<evidence type="ECO:0000256" key="5">
    <source>
        <dbReference type="SAM" id="SignalP"/>
    </source>
</evidence>
<dbReference type="GO" id="GO:0017004">
    <property type="term" value="P:cytochrome complex assembly"/>
    <property type="evidence" value="ECO:0007669"/>
    <property type="project" value="UniProtKB-KW"/>
</dbReference>
<dbReference type="GO" id="GO:0016491">
    <property type="term" value="F:oxidoreductase activity"/>
    <property type="evidence" value="ECO:0007669"/>
    <property type="project" value="InterPro"/>
</dbReference>
<evidence type="ECO:0000313" key="8">
    <source>
        <dbReference type="Proteomes" id="UP000824202"/>
    </source>
</evidence>
<keyword evidence="5" id="KW-0732">Signal</keyword>
<protein>
    <submittedName>
        <fullName evidence="7">AhpC/TSA family protein</fullName>
    </submittedName>
</protein>
<evidence type="ECO:0000259" key="6">
    <source>
        <dbReference type="PROSITE" id="PS51352"/>
    </source>
</evidence>
<gene>
    <name evidence="7" type="ORF">H9863_05050</name>
</gene>
<evidence type="ECO:0000256" key="2">
    <source>
        <dbReference type="ARBA" id="ARBA00022748"/>
    </source>
</evidence>
<keyword evidence="4" id="KW-0676">Redox-active center</keyword>
<dbReference type="PANTHER" id="PTHR42852">
    <property type="entry name" value="THIOL:DISULFIDE INTERCHANGE PROTEIN DSBE"/>
    <property type="match status" value="1"/>
</dbReference>
<reference evidence="7" key="2">
    <citation type="submission" date="2021-04" db="EMBL/GenBank/DDBJ databases">
        <authorList>
            <person name="Gilroy R."/>
        </authorList>
    </citation>
    <scope>NUCLEOTIDE SEQUENCE</scope>
    <source>
        <strain evidence="7">23274</strain>
    </source>
</reference>
<dbReference type="InterPro" id="IPR013766">
    <property type="entry name" value="Thioredoxin_domain"/>
</dbReference>
<dbReference type="PANTHER" id="PTHR42852:SF6">
    <property type="entry name" value="THIOL:DISULFIDE INTERCHANGE PROTEIN DSBE"/>
    <property type="match status" value="1"/>
</dbReference>
<feature type="chain" id="PRO_5038648516" evidence="5">
    <location>
        <begin position="17"/>
        <end position="385"/>
    </location>
</feature>
<keyword evidence="2" id="KW-0201">Cytochrome c-type biogenesis</keyword>
<dbReference type="PROSITE" id="PS51352">
    <property type="entry name" value="THIOREDOXIN_2"/>
    <property type="match status" value="1"/>
</dbReference>
<dbReference type="InterPro" id="IPR050553">
    <property type="entry name" value="Thioredoxin_ResA/DsbE_sf"/>
</dbReference>
<feature type="domain" description="Thioredoxin" evidence="6">
    <location>
        <begin position="245"/>
        <end position="385"/>
    </location>
</feature>
<evidence type="ECO:0000256" key="1">
    <source>
        <dbReference type="ARBA" id="ARBA00004196"/>
    </source>
</evidence>
<dbReference type="Gene3D" id="3.40.30.10">
    <property type="entry name" value="Glutaredoxin"/>
    <property type="match status" value="1"/>
</dbReference>
<dbReference type="SUPFAM" id="SSF52833">
    <property type="entry name" value="Thioredoxin-like"/>
    <property type="match status" value="1"/>
</dbReference>
<dbReference type="GO" id="GO:0016209">
    <property type="term" value="F:antioxidant activity"/>
    <property type="evidence" value="ECO:0007669"/>
    <property type="project" value="InterPro"/>
</dbReference>
<sequence length="385" mass="43490">MTKGVIFCAIAWVALAACSKHNVTISGSIKHAGKEQVYLEQINVGYNVTVDSAQTDKDGKFTFKTYVELPTFFNVKVGESGPVTFIASADEDIQISGTLEGLEQNYWVDGSENSLWIKLLNFQLNNTLTAMDSLQETFKAIPEDHAAKRAEVAHAWDSVVNKQINFSKEFILKHAVSPASYYALYQKFNDNSFILDPIEDLHSYKIVASSLKAMYPESQYTKAILQHLDQISNSIQNERIRRIIDNADSNLPAISLPNASGDTIALSDLRGKYIILDFNVLGAKESEGYTQELKKVYNKFRNRGVEIYQVCLDNNQLLWSRLVKQYGITWQCVRDPQGLQSRVAQTWNVQTVPANYIINPKFEIVGKNLTGARLEERLNDLMKQR</sequence>
<dbReference type="Proteomes" id="UP000824202">
    <property type="component" value="Unassembled WGS sequence"/>
</dbReference>
<dbReference type="EMBL" id="DXFT01000098">
    <property type="protein sequence ID" value="HIX03469.1"/>
    <property type="molecule type" value="Genomic_DNA"/>
</dbReference>
<dbReference type="InterPro" id="IPR000866">
    <property type="entry name" value="AhpC/TSA"/>
</dbReference>
<dbReference type="AlphaFoldDB" id="A0A9D1UZX7"/>
<dbReference type="PROSITE" id="PS51257">
    <property type="entry name" value="PROKAR_LIPOPROTEIN"/>
    <property type="match status" value="1"/>
</dbReference>
<dbReference type="GO" id="GO:0030313">
    <property type="term" value="C:cell envelope"/>
    <property type="evidence" value="ECO:0007669"/>
    <property type="project" value="UniProtKB-SubCell"/>
</dbReference>
<dbReference type="Pfam" id="PF00578">
    <property type="entry name" value="AhpC-TSA"/>
    <property type="match status" value="1"/>
</dbReference>
<name>A0A9D1UZX7_9BACT</name>
<feature type="signal peptide" evidence="5">
    <location>
        <begin position="1"/>
        <end position="16"/>
    </location>
</feature>